<dbReference type="Pfam" id="PF19085">
    <property type="entry name" value="Choline_bind_2"/>
    <property type="match status" value="1"/>
</dbReference>
<protein>
    <submittedName>
        <fullName evidence="4">Uncharacterized protein</fullName>
    </submittedName>
</protein>
<evidence type="ECO:0000256" key="1">
    <source>
        <dbReference type="ARBA" id="ARBA00022737"/>
    </source>
</evidence>
<dbReference type="OrthoDB" id="1987521at2"/>
<evidence type="ECO:0000256" key="3">
    <source>
        <dbReference type="SAM" id="SignalP"/>
    </source>
</evidence>
<proteinExistence type="predicted"/>
<name>G5IL77_9FIRM</name>
<dbReference type="SUPFAM" id="SSF69360">
    <property type="entry name" value="Cell wall binding repeat"/>
    <property type="match status" value="2"/>
</dbReference>
<gene>
    <name evidence="4" type="ORF">HMPREF9473_04255</name>
</gene>
<sequence length="494" mass="54154">MTRKTKLAAVLSAAALLTLGGAATSMAATAGWSMEEEGWVYLDSNGDRVTDAWKKSGENYYYLDSDGSMALDQWIDSTYYVDSNGVMLKEQWVEVAEGDEGPSGDEEGGWYYLGSAGKVLTESWKSINGKYYYFDSDGKMLTGWHMDGDYTYYLGDENDGARATGWMLLEYDEDEVPEEGDISYATAAGDDAYWFYFQTNGKMACAEDGESYVSKSINGSKYYFDENGRMATGWAAVASNSDADGDTTGISCFKYFGDENDGSMAKGWKYLTIHPGDSDDADALTGTAGPEEGDGYWYYFDSNGVPKYLDAGATTLTEATGRVNSYSYFFDEYGCMQSGLLSITLNGSEDAVTAYFGATDSDGKMKTGRQTSVYDGDDERGTYYFGSSGSTKGVGLTGTMNGYLYYNGILVEAEDDSDYQVFKVNDTYYLVNETGKVQTTSKSYKSDGSYAYKIENGTIYTIDSNQENAQEVTDSDCKTLPGIVYDNTYELPSN</sequence>
<feature type="chain" id="PRO_5003478916" evidence="3">
    <location>
        <begin position="28"/>
        <end position="494"/>
    </location>
</feature>
<dbReference type="Pfam" id="PF19127">
    <property type="entry name" value="Choline_bind_3"/>
    <property type="match status" value="2"/>
</dbReference>
<evidence type="ECO:0000313" key="5">
    <source>
        <dbReference type="Proteomes" id="UP000005384"/>
    </source>
</evidence>
<comment type="caution">
    <text evidence="4">The sequence shown here is derived from an EMBL/GenBank/DDBJ whole genome shotgun (WGS) entry which is preliminary data.</text>
</comment>
<feature type="repeat" description="Cell wall-binding" evidence="2">
    <location>
        <begin position="121"/>
        <end position="140"/>
    </location>
</feature>
<dbReference type="Pfam" id="PF01473">
    <property type="entry name" value="Choline_bind_1"/>
    <property type="match status" value="1"/>
</dbReference>
<keyword evidence="3" id="KW-0732">Signal</keyword>
<dbReference type="Gene3D" id="2.10.270.10">
    <property type="entry name" value="Cholin Binding"/>
    <property type="match status" value="4"/>
</dbReference>
<evidence type="ECO:0000256" key="2">
    <source>
        <dbReference type="PROSITE-ProRule" id="PRU00591"/>
    </source>
</evidence>
<evidence type="ECO:0000313" key="4">
    <source>
        <dbReference type="EMBL" id="EHI57765.1"/>
    </source>
</evidence>
<dbReference type="RefSeq" id="WP_006782244.1">
    <property type="nucleotide sequence ID" value="NZ_CP040506.1"/>
</dbReference>
<dbReference type="EMBL" id="ADLN01000118">
    <property type="protein sequence ID" value="EHI57765.1"/>
    <property type="molecule type" value="Genomic_DNA"/>
</dbReference>
<accession>G5IL77</accession>
<dbReference type="AlphaFoldDB" id="G5IL77"/>
<dbReference type="PROSITE" id="PS51170">
    <property type="entry name" value="CW"/>
    <property type="match status" value="1"/>
</dbReference>
<feature type="signal peptide" evidence="3">
    <location>
        <begin position="1"/>
        <end position="27"/>
    </location>
</feature>
<dbReference type="InterPro" id="IPR018337">
    <property type="entry name" value="Cell_wall/Cho-bd_repeat"/>
</dbReference>
<keyword evidence="5" id="KW-1185">Reference proteome</keyword>
<organism evidence="4 5">
    <name type="scientific">Hungatella hathewayi WAL-18680</name>
    <dbReference type="NCBI Taxonomy" id="742737"/>
    <lineage>
        <taxon>Bacteria</taxon>
        <taxon>Bacillati</taxon>
        <taxon>Bacillota</taxon>
        <taxon>Clostridia</taxon>
        <taxon>Lachnospirales</taxon>
        <taxon>Lachnospiraceae</taxon>
        <taxon>Hungatella</taxon>
    </lineage>
</organism>
<reference evidence="4 5" key="1">
    <citation type="submission" date="2011-08" db="EMBL/GenBank/DDBJ databases">
        <title>The Genome Sequence of Clostridium hathewayi WAL-18680.</title>
        <authorList>
            <consortium name="The Broad Institute Genome Sequencing Platform"/>
            <person name="Earl A."/>
            <person name="Ward D."/>
            <person name="Feldgarden M."/>
            <person name="Gevers D."/>
            <person name="Finegold S.M."/>
            <person name="Summanen P.H."/>
            <person name="Molitoris D.R."/>
            <person name="Song M."/>
            <person name="Daigneault M."/>
            <person name="Allen-Vercoe E."/>
            <person name="Young S.K."/>
            <person name="Zeng Q."/>
            <person name="Gargeya S."/>
            <person name="Fitzgerald M."/>
            <person name="Haas B."/>
            <person name="Abouelleil A."/>
            <person name="Alvarado L."/>
            <person name="Arachchi H.M."/>
            <person name="Berlin A."/>
            <person name="Brown A."/>
            <person name="Chapman S.B."/>
            <person name="Chen Z."/>
            <person name="Dunbar C."/>
            <person name="Freedman E."/>
            <person name="Gearin G."/>
            <person name="Gellesch M."/>
            <person name="Goldberg J."/>
            <person name="Griggs A."/>
            <person name="Gujja S."/>
            <person name="Heiman D."/>
            <person name="Howarth C."/>
            <person name="Larson L."/>
            <person name="Lui A."/>
            <person name="MacDonald P.J.P."/>
            <person name="Montmayeur A."/>
            <person name="Murphy C."/>
            <person name="Neiman D."/>
            <person name="Pearson M."/>
            <person name="Priest M."/>
            <person name="Roberts A."/>
            <person name="Saif S."/>
            <person name="Shea T."/>
            <person name="Shenoy N."/>
            <person name="Sisk P."/>
            <person name="Stolte C."/>
            <person name="Sykes S."/>
            <person name="Wortman J."/>
            <person name="Nusbaum C."/>
            <person name="Birren B."/>
        </authorList>
    </citation>
    <scope>NUCLEOTIDE SEQUENCE [LARGE SCALE GENOMIC DNA]</scope>
    <source>
        <strain evidence="4 5">WAL-18680</strain>
    </source>
</reference>
<dbReference type="HOGENOM" id="CLU_030404_1_0_9"/>
<dbReference type="Proteomes" id="UP000005384">
    <property type="component" value="Unassembled WGS sequence"/>
</dbReference>
<dbReference type="PATRIC" id="fig|742737.3.peg.4237"/>
<keyword evidence="1" id="KW-0677">Repeat</keyword>